<dbReference type="Proteomes" id="UP000316030">
    <property type="component" value="Unassembled WGS sequence"/>
</dbReference>
<dbReference type="RefSeq" id="WP_142492133.1">
    <property type="nucleotide sequence ID" value="NZ_FXTO01000003.1"/>
</dbReference>
<accession>A0A521BJK5</accession>
<keyword evidence="1" id="KW-0812">Transmembrane</keyword>
<dbReference type="AlphaFoldDB" id="A0A521BJK5"/>
<name>A0A521BJK5_9RHOB</name>
<keyword evidence="1" id="KW-1133">Transmembrane helix</keyword>
<organism evidence="2 3">
    <name type="scientific">Thalassovita litoralis</name>
    <dbReference type="NCBI Taxonomy" id="1010611"/>
    <lineage>
        <taxon>Bacteria</taxon>
        <taxon>Pseudomonadati</taxon>
        <taxon>Pseudomonadota</taxon>
        <taxon>Alphaproteobacteria</taxon>
        <taxon>Rhodobacterales</taxon>
        <taxon>Roseobacteraceae</taxon>
        <taxon>Thalassovita</taxon>
    </lineage>
</organism>
<evidence type="ECO:0000256" key="1">
    <source>
        <dbReference type="SAM" id="Phobius"/>
    </source>
</evidence>
<feature type="transmembrane region" description="Helical" evidence="1">
    <location>
        <begin position="44"/>
        <end position="62"/>
    </location>
</feature>
<protein>
    <submittedName>
        <fullName evidence="2">Uncharacterized protein</fullName>
    </submittedName>
</protein>
<sequence>MQNAKTPYLASAAASVPRRWMGVGMLAVLGGLLLYVALSTPPDNMLWQVFLIVLGLASLGLAEKMRRATELSIYLTDAGLHDSAGEVIAPLEQIARIERGTFAFKPSHGFTVQLTTPQPRRWKPGIWWRMGRKVGIGGVMPGGQTKFMAEMLQAMLAERD</sequence>
<evidence type="ECO:0000313" key="3">
    <source>
        <dbReference type="Proteomes" id="UP000316030"/>
    </source>
</evidence>
<feature type="transmembrane region" description="Helical" evidence="1">
    <location>
        <begin position="20"/>
        <end position="38"/>
    </location>
</feature>
<reference evidence="2 3" key="1">
    <citation type="submission" date="2017-05" db="EMBL/GenBank/DDBJ databases">
        <authorList>
            <person name="Varghese N."/>
            <person name="Submissions S."/>
        </authorList>
    </citation>
    <scope>NUCLEOTIDE SEQUENCE [LARGE SCALE GENOMIC DNA]</scope>
    <source>
        <strain evidence="2 3">DSM 29506</strain>
    </source>
</reference>
<dbReference type="EMBL" id="FXTO01000003">
    <property type="protein sequence ID" value="SMO47338.1"/>
    <property type="molecule type" value="Genomic_DNA"/>
</dbReference>
<keyword evidence="1" id="KW-0472">Membrane</keyword>
<gene>
    <name evidence="2" type="ORF">SAMN06265173_10389</name>
</gene>
<dbReference type="OrthoDB" id="7862519at2"/>
<keyword evidence="3" id="KW-1185">Reference proteome</keyword>
<evidence type="ECO:0000313" key="2">
    <source>
        <dbReference type="EMBL" id="SMO47338.1"/>
    </source>
</evidence>
<proteinExistence type="predicted"/>